<dbReference type="EMBL" id="VFQX01000002">
    <property type="protein sequence ID" value="KAF0984510.1"/>
    <property type="molecule type" value="Genomic_DNA"/>
</dbReference>
<evidence type="ECO:0000256" key="1">
    <source>
        <dbReference type="SAM" id="MobiDB-lite"/>
    </source>
</evidence>
<keyword evidence="3" id="KW-1185">Reference proteome</keyword>
<dbReference type="VEuPathDB" id="AmoebaDB:FDP41_000409"/>
<reference evidence="2 3" key="1">
    <citation type="journal article" date="2019" name="Sci. Rep.">
        <title>Nanopore sequencing improves the draft genome of the human pathogenic amoeba Naegleria fowleri.</title>
        <authorList>
            <person name="Liechti N."/>
            <person name="Schurch N."/>
            <person name="Bruggmann R."/>
            <person name="Wittwer M."/>
        </authorList>
    </citation>
    <scope>NUCLEOTIDE SEQUENCE [LARGE SCALE GENOMIC DNA]</scope>
    <source>
        <strain evidence="2 3">ATCC 30894</strain>
    </source>
</reference>
<protein>
    <submittedName>
        <fullName evidence="2">Uncharacterized protein</fullName>
    </submittedName>
</protein>
<dbReference type="AlphaFoldDB" id="A0A6A5CG01"/>
<name>A0A6A5CG01_NAEFO</name>
<accession>A0A6A5CG01</accession>
<dbReference type="Proteomes" id="UP000444721">
    <property type="component" value="Unassembled WGS sequence"/>
</dbReference>
<gene>
    <name evidence="2" type="ORF">FDP41_000409</name>
</gene>
<comment type="caution">
    <text evidence="2">The sequence shown here is derived from an EMBL/GenBank/DDBJ whole genome shotgun (WGS) entry which is preliminary data.</text>
</comment>
<evidence type="ECO:0000313" key="3">
    <source>
        <dbReference type="Proteomes" id="UP000444721"/>
    </source>
</evidence>
<organism evidence="2 3">
    <name type="scientific">Naegleria fowleri</name>
    <name type="common">Brain eating amoeba</name>
    <dbReference type="NCBI Taxonomy" id="5763"/>
    <lineage>
        <taxon>Eukaryota</taxon>
        <taxon>Discoba</taxon>
        <taxon>Heterolobosea</taxon>
        <taxon>Tetramitia</taxon>
        <taxon>Eutetramitia</taxon>
        <taxon>Vahlkampfiidae</taxon>
        <taxon>Naegleria</taxon>
    </lineage>
</organism>
<feature type="region of interest" description="Disordered" evidence="1">
    <location>
        <begin position="432"/>
        <end position="453"/>
    </location>
</feature>
<dbReference type="GeneID" id="68107627"/>
<dbReference type="OMA" id="CTIDECY"/>
<evidence type="ECO:0000313" key="2">
    <source>
        <dbReference type="EMBL" id="KAF0984510.1"/>
    </source>
</evidence>
<dbReference type="OrthoDB" id="10259158at2759"/>
<dbReference type="RefSeq" id="XP_044569223.1">
    <property type="nucleotide sequence ID" value="XM_044707466.1"/>
</dbReference>
<dbReference type="VEuPathDB" id="AmoebaDB:NfTy_000940"/>
<proteinExistence type="predicted"/>
<sequence>MNFPSSSNPLSDWITLADDNSESVDMTSSTDESSRRDIELMKPIEIEYRAKIHYSNWYASGDIGNENNINQSSSGSFERDKSDRIKWEIGHLYLKKQYLNVIELIFSTINLKNTDRLSNQDDEYLLQNYFSNDTVFQFSKKFITAKLPVILKRELLDTFIRCLFKIVNCYCVNVKPENTQELKRTVVQKTITYYSVIEKDILNNNQQMSKANRIPRSHKANFLLDIWDLKAQTQLIMAKHFLSKSEATHVVMSSVLLLQKCLHCKDSLLFMLEEDGKKPKQHSENLEGTNLDFRLTLVDTCYQTSTRSSSIWKHLEECYSYLEMPLCARRSSYFSRSLTRINSLFNSIATKHSYSKEKIHTFSEEELSGCTIDECYLPNITNAFEIPFPTVEDAIAFDKKFVEIYLFNTKTIHSILSEQRGLKSTEDIDDSLIKRGNDEDDEDAPRTFDASQL</sequence>
<dbReference type="VEuPathDB" id="AmoebaDB:NF0005660"/>